<dbReference type="AlphaFoldDB" id="A0A1B7TFF1"/>
<sequence>MYELFHSGVSLNCKIFTFIDPITKTENEHYWLTKGPTLEIYNSKKILIRSIDIFPIRELKIKIAGIRLTEDNEKVVIWGRSTFIVLDIMSDLYDIKLALLEDLNLLEKDDYIPYDSITTTNGKSNIIFKQSILNLEKRINTIGNWITDALYEGERVYLLTSCNEVIIWDDYLNVLKQKVQLQNIKSISYKGSLKLRNNMIIVISPTIIAGCHIWTINIEEDDYKSNLLYTLSENVHHGIIFDSQIDNDFKHLITCSDDRSINLYNFETGELIVKIYGHQARIWSLKFVYNDEKDLFGIISCSEDCNFILWKFSNDYKQLDKHSIHEVTQIKNCWSFDYKNDKVLTCGNDGRVKITNVFVNKIDESVISLDLSFAKKEFLKEMIKYKDYFVALTNTGTLYSIDSVGKYNIFKLESNITSQLIKLVSAKEENFFFAIDKENIIYFFDLENGEPKLKLNIDNGKANKIIFLQVALIKGDNIYFVIDSPNKNGSFLLYSINLKTKSYQIVNSYLKIQPNLKQPITVTSCTLSLDLSELIIGTINGKILVFKNDIIINFKAISFDSHNEPIVAMKFTQETYNAKKLFLAASKTHYSLMTEDVSILTNNSSIKIETADYTEEEGIILYGIRDNHYIKQIEKKNFIKDQFDLKQYSQIFKNNTGWCGVIKKTENNTFSINIKNFDNTLEHDYLIHEGTHGREVRSVTCVDYNKDNSELSYITGSEDTTIKLYNVKINQIDNNTSIPDTTCINYHKQGRLNYEPLIPSQQMTFREHVSGIQTTGMIQCGNALNNSKYLITTSAKEELFFWKCYTTDQGSKKLSILGKLPTTKHLQNKEVTAELRITSFVYDPKHELLFTCYSNSMIRSWKLMETQDEKIECTLVEETFYKNCSIFDCMIVQDMLVISASEGHLTSYFINEDLSLKLNDTILIHQSGIMTIDILGDCNIIAGGDDNSITLTEIDENKKFVFKNKIVNAANSAITNIKSLNETQFIAVSTDQLVSIFGIDKLKQLSLQRTNEGSIKQELTNVADTQTIATFDKFCLIGGLGLSIWELPTNLIL</sequence>
<organism evidence="7 8">
    <name type="scientific">Hanseniaspora valbyensis NRRL Y-1626</name>
    <dbReference type="NCBI Taxonomy" id="766949"/>
    <lineage>
        <taxon>Eukaryota</taxon>
        <taxon>Fungi</taxon>
        <taxon>Dikarya</taxon>
        <taxon>Ascomycota</taxon>
        <taxon>Saccharomycotina</taxon>
        <taxon>Saccharomycetes</taxon>
        <taxon>Saccharomycodales</taxon>
        <taxon>Saccharomycodaceae</taxon>
        <taxon>Hanseniaspora</taxon>
    </lineage>
</organism>
<keyword evidence="8" id="KW-1185">Reference proteome</keyword>
<keyword evidence="2" id="KW-0963">Cytoplasm</keyword>
<evidence type="ECO:0000313" key="8">
    <source>
        <dbReference type="Proteomes" id="UP000092321"/>
    </source>
</evidence>
<dbReference type="OrthoDB" id="66881at2759"/>
<dbReference type="GO" id="GO:0030488">
    <property type="term" value="P:tRNA methylation"/>
    <property type="evidence" value="ECO:0007669"/>
    <property type="project" value="TreeGrafter"/>
</dbReference>
<dbReference type="SUPFAM" id="SSF50978">
    <property type="entry name" value="WD40 repeat-like"/>
    <property type="match status" value="1"/>
</dbReference>
<protein>
    <submittedName>
        <fullName evidence="7">WD40 repeat-like protein</fullName>
    </submittedName>
</protein>
<dbReference type="GO" id="GO:0005737">
    <property type="term" value="C:cytoplasm"/>
    <property type="evidence" value="ECO:0007669"/>
    <property type="project" value="UniProtKB-SubCell"/>
</dbReference>
<comment type="subcellular location">
    <subcellularLocation>
        <location evidence="1">Cytoplasm</location>
    </subcellularLocation>
</comment>
<dbReference type="SMART" id="SM00320">
    <property type="entry name" value="WD40"/>
    <property type="match status" value="8"/>
</dbReference>
<dbReference type="InterPro" id="IPR036322">
    <property type="entry name" value="WD40_repeat_dom_sf"/>
</dbReference>
<dbReference type="Pfam" id="PF00400">
    <property type="entry name" value="WD40"/>
    <property type="match status" value="2"/>
</dbReference>
<dbReference type="InterPro" id="IPR015943">
    <property type="entry name" value="WD40/YVTN_repeat-like_dom_sf"/>
</dbReference>
<dbReference type="Gene3D" id="2.130.10.10">
    <property type="entry name" value="YVTN repeat-like/Quinoprotein amine dehydrogenase"/>
    <property type="match status" value="3"/>
</dbReference>
<dbReference type="InterPro" id="IPR051973">
    <property type="entry name" value="tRNA_Anticodon_Mtase-Reg"/>
</dbReference>
<dbReference type="PANTHER" id="PTHR14344">
    <property type="entry name" value="WD REPEAT PROTEIN"/>
    <property type="match status" value="1"/>
</dbReference>
<evidence type="ECO:0000256" key="5">
    <source>
        <dbReference type="ARBA" id="ARBA00022737"/>
    </source>
</evidence>
<evidence type="ECO:0000256" key="6">
    <source>
        <dbReference type="ARBA" id="ARBA00038255"/>
    </source>
</evidence>
<evidence type="ECO:0000256" key="4">
    <source>
        <dbReference type="ARBA" id="ARBA00022694"/>
    </source>
</evidence>
<evidence type="ECO:0000313" key="7">
    <source>
        <dbReference type="EMBL" id="OBA27395.1"/>
    </source>
</evidence>
<accession>A0A1B7TFF1</accession>
<dbReference type="InterPro" id="IPR001680">
    <property type="entry name" value="WD40_rpt"/>
</dbReference>
<dbReference type="InterPro" id="IPR011047">
    <property type="entry name" value="Quinoprotein_ADH-like_sf"/>
</dbReference>
<evidence type="ECO:0000256" key="3">
    <source>
        <dbReference type="ARBA" id="ARBA00022574"/>
    </source>
</evidence>
<keyword evidence="5" id="KW-0677">Repeat</keyword>
<dbReference type="SUPFAM" id="SSF50998">
    <property type="entry name" value="Quinoprotein alcohol dehydrogenase-like"/>
    <property type="match status" value="1"/>
</dbReference>
<comment type="similarity">
    <text evidence="6">Belongs to the WD repeat WDR6 family.</text>
</comment>
<name>A0A1B7TFF1_9ASCO</name>
<reference evidence="8" key="1">
    <citation type="journal article" date="2016" name="Proc. Natl. Acad. Sci. U.S.A.">
        <title>Comparative genomics of biotechnologically important yeasts.</title>
        <authorList>
            <person name="Riley R."/>
            <person name="Haridas S."/>
            <person name="Wolfe K.H."/>
            <person name="Lopes M.R."/>
            <person name="Hittinger C.T."/>
            <person name="Goeker M."/>
            <person name="Salamov A.A."/>
            <person name="Wisecaver J.H."/>
            <person name="Long T.M."/>
            <person name="Calvey C.H."/>
            <person name="Aerts A.L."/>
            <person name="Barry K.W."/>
            <person name="Choi C."/>
            <person name="Clum A."/>
            <person name="Coughlan A.Y."/>
            <person name="Deshpande S."/>
            <person name="Douglass A.P."/>
            <person name="Hanson S.J."/>
            <person name="Klenk H.-P."/>
            <person name="LaButti K.M."/>
            <person name="Lapidus A."/>
            <person name="Lindquist E.A."/>
            <person name="Lipzen A.M."/>
            <person name="Meier-Kolthoff J.P."/>
            <person name="Ohm R.A."/>
            <person name="Otillar R.P."/>
            <person name="Pangilinan J.L."/>
            <person name="Peng Y."/>
            <person name="Rokas A."/>
            <person name="Rosa C.A."/>
            <person name="Scheuner C."/>
            <person name="Sibirny A.A."/>
            <person name="Slot J.C."/>
            <person name="Stielow J.B."/>
            <person name="Sun H."/>
            <person name="Kurtzman C.P."/>
            <person name="Blackwell M."/>
            <person name="Grigoriev I.V."/>
            <person name="Jeffries T.W."/>
        </authorList>
    </citation>
    <scope>NUCLEOTIDE SEQUENCE [LARGE SCALE GENOMIC DNA]</scope>
    <source>
        <strain evidence="8">NRRL Y-1626</strain>
    </source>
</reference>
<evidence type="ECO:0000256" key="1">
    <source>
        <dbReference type="ARBA" id="ARBA00004496"/>
    </source>
</evidence>
<keyword evidence="4" id="KW-0819">tRNA processing</keyword>
<comment type="caution">
    <text evidence="7">The sequence shown here is derived from an EMBL/GenBank/DDBJ whole genome shotgun (WGS) entry which is preliminary data.</text>
</comment>
<gene>
    <name evidence="7" type="ORF">HANVADRAFT_48369</name>
</gene>
<dbReference type="PANTHER" id="PTHR14344:SF3">
    <property type="entry name" value="WD REPEAT-CONTAINING PROTEIN 6"/>
    <property type="match status" value="1"/>
</dbReference>
<proteinExistence type="inferred from homology"/>
<dbReference type="EMBL" id="LXPE01000009">
    <property type="protein sequence ID" value="OBA27395.1"/>
    <property type="molecule type" value="Genomic_DNA"/>
</dbReference>
<dbReference type="Proteomes" id="UP000092321">
    <property type="component" value="Unassembled WGS sequence"/>
</dbReference>
<evidence type="ECO:0000256" key="2">
    <source>
        <dbReference type="ARBA" id="ARBA00022490"/>
    </source>
</evidence>
<keyword evidence="3" id="KW-0853">WD repeat</keyword>